<evidence type="ECO:0000313" key="9">
    <source>
        <dbReference type="Proteomes" id="UP000823388"/>
    </source>
</evidence>
<comment type="pathway">
    <text evidence="4">Amino-acid biosynthesis; L-threonine biosynthesis; L-threonine from L-aspartate: step 3/5.</text>
</comment>
<feature type="compositionally biased region" description="Polar residues" evidence="6">
    <location>
        <begin position="534"/>
        <end position="545"/>
    </location>
</feature>
<evidence type="ECO:0000256" key="6">
    <source>
        <dbReference type="SAM" id="MobiDB-lite"/>
    </source>
</evidence>
<feature type="region of interest" description="Disordered" evidence="6">
    <location>
        <begin position="1"/>
        <end position="76"/>
    </location>
</feature>
<evidence type="ECO:0000256" key="3">
    <source>
        <dbReference type="ARBA" id="ARBA00023002"/>
    </source>
</evidence>
<dbReference type="InterPro" id="IPR001342">
    <property type="entry name" value="HDH_cat"/>
</dbReference>
<evidence type="ECO:0000256" key="1">
    <source>
        <dbReference type="ARBA" id="ARBA00013213"/>
    </source>
</evidence>
<evidence type="ECO:0000256" key="2">
    <source>
        <dbReference type="ARBA" id="ARBA00022857"/>
    </source>
</evidence>
<feature type="domain" description="Homoserine dehydrogenase catalytic" evidence="7">
    <location>
        <begin position="197"/>
        <end position="345"/>
    </location>
</feature>
<dbReference type="InterPro" id="IPR036291">
    <property type="entry name" value="NAD(P)-bd_dom_sf"/>
</dbReference>
<dbReference type="PANTHER" id="PTHR43070:SF3">
    <property type="entry name" value="HOMOSERINE DEHYDROGENASE"/>
    <property type="match status" value="1"/>
</dbReference>
<name>A0A8T0R4W2_PANVG</name>
<evidence type="ECO:0000259" key="7">
    <source>
        <dbReference type="Pfam" id="PF00742"/>
    </source>
</evidence>
<comment type="caution">
    <text evidence="8">The sequence shown here is derived from an EMBL/GenBank/DDBJ whole genome shotgun (WGS) entry which is preliminary data.</text>
</comment>
<evidence type="ECO:0000256" key="5">
    <source>
        <dbReference type="RuleBase" id="RU004171"/>
    </source>
</evidence>
<keyword evidence="9" id="KW-1185">Reference proteome</keyword>
<sequence>MSITPLPPSPEDPGRLLADSPGGGGVQAAASSGPREIDLRTSPSDANADAGEVGAARLRRRRPLPPPPHRLLPAAPRQPLHLGLDDALLTHLCTAKTAGSPLSSLLGLGHCRLFNNPEATSQVTDAATTLARTTGLVLVDCSATYDTVSLLKDAVDHGCCIVLANKKPLTGAYEDFQKLVSNFRRIRFESTVGAGLPVIASVTRIIASGDPVSRIVGSLSGTLGYVMSELEEGKRFSEVVKTAKSLGYTEPDPRDDLGGMDVARKVESLYPRELGPDTTSTKDFLESGLEKLDKSMEEKVKAASSRGNVLRYVCEIESTGCQVGLKELPKDSALGRLRGSDNVLQERMHRKAGSSAAPINQIEGESRKCTELKSKTASSSNHSLQCNPPLVPAKAKVGMLSRGNSGAVKNFSHCNSDDTVVVRFVGSALVGRSETEDACHHGLVEPTINTKEAMDAINSMFLEPLEPETMLKRRSKRENPNHNQQASAFDIFVDENEPNGNDPNRLHNNRMKEGHPNFSQQTRGFEIFVDQDGPNGNDQNAGQNRNSDKENVKLNHEKAGFEIYVDEDEANDNVQNAMWHKNNKHPPRPLCDASRHQCESTFQKPFVGGLAILKDDDEEQSGRSDEGIKINSRTVQTTHDNNSLLRPVQYSGTGYHEGSHHADSGLREDTVIHRFVGSTIVDEPRVENACHHGLVEPTSGGSRLEREGGAQLHTVHLQH</sequence>
<keyword evidence="4" id="KW-0486">Methionine biosynthesis</keyword>
<dbReference type="EMBL" id="CM029048">
    <property type="protein sequence ID" value="KAG2580717.1"/>
    <property type="molecule type" value="Genomic_DNA"/>
</dbReference>
<proteinExistence type="inferred from homology"/>
<dbReference type="GO" id="GO:0009088">
    <property type="term" value="P:threonine biosynthetic process"/>
    <property type="evidence" value="ECO:0007669"/>
    <property type="project" value="UniProtKB-KW"/>
</dbReference>
<keyword evidence="3 4" id="KW-0560">Oxidoreductase</keyword>
<evidence type="ECO:0000313" key="8">
    <source>
        <dbReference type="EMBL" id="KAG2580717.1"/>
    </source>
</evidence>
<reference evidence="8" key="1">
    <citation type="submission" date="2020-05" db="EMBL/GenBank/DDBJ databases">
        <title>WGS assembly of Panicum virgatum.</title>
        <authorList>
            <person name="Lovell J.T."/>
            <person name="Jenkins J."/>
            <person name="Shu S."/>
            <person name="Juenger T.E."/>
            <person name="Schmutz J."/>
        </authorList>
    </citation>
    <scope>NUCLEOTIDE SEQUENCE</scope>
    <source>
        <strain evidence="8">AP13</strain>
    </source>
</reference>
<dbReference type="AlphaFoldDB" id="A0A8T0R4W2"/>
<comment type="catalytic activity">
    <reaction evidence="4">
        <text>L-homoserine + NADP(+) = L-aspartate 4-semialdehyde + NADPH + H(+)</text>
        <dbReference type="Rhea" id="RHEA:15761"/>
        <dbReference type="ChEBI" id="CHEBI:15378"/>
        <dbReference type="ChEBI" id="CHEBI:57476"/>
        <dbReference type="ChEBI" id="CHEBI:57783"/>
        <dbReference type="ChEBI" id="CHEBI:58349"/>
        <dbReference type="ChEBI" id="CHEBI:537519"/>
        <dbReference type="EC" id="1.1.1.3"/>
    </reaction>
</comment>
<accession>A0A8T0R4W2</accession>
<evidence type="ECO:0000256" key="4">
    <source>
        <dbReference type="RuleBase" id="RU000579"/>
    </source>
</evidence>
<keyword evidence="2 4" id="KW-0521">NADP</keyword>
<dbReference type="GO" id="GO:0009086">
    <property type="term" value="P:methionine biosynthetic process"/>
    <property type="evidence" value="ECO:0007669"/>
    <property type="project" value="UniProtKB-KW"/>
</dbReference>
<keyword evidence="4" id="KW-0028">Amino-acid biosynthesis</keyword>
<dbReference type="EC" id="1.1.1.3" evidence="1 4"/>
<comment type="pathway">
    <text evidence="4">Amino-acid biosynthesis; L-methionine biosynthesis via de novo pathway; L-homoserine from L-aspartate: step 3/3.</text>
</comment>
<dbReference type="InterPro" id="IPR019811">
    <property type="entry name" value="HDH_CS"/>
</dbReference>
<dbReference type="Pfam" id="PF00742">
    <property type="entry name" value="Homoserine_dh"/>
    <property type="match status" value="1"/>
</dbReference>
<feature type="compositionally biased region" description="Pro residues" evidence="6">
    <location>
        <begin position="1"/>
        <end position="11"/>
    </location>
</feature>
<feature type="region of interest" description="Disordered" evidence="6">
    <location>
        <begin position="615"/>
        <end position="665"/>
    </location>
</feature>
<keyword evidence="4" id="KW-0791">Threonine biosynthesis</keyword>
<dbReference type="Gene3D" id="3.40.50.720">
    <property type="entry name" value="NAD(P)-binding Rossmann-like Domain"/>
    <property type="match status" value="1"/>
</dbReference>
<protein>
    <recommendedName>
        <fullName evidence="1 4">Homoserine dehydrogenase</fullName>
        <ecNumber evidence="1 4">1.1.1.3</ecNumber>
    </recommendedName>
</protein>
<dbReference type="GO" id="GO:0004412">
    <property type="term" value="F:homoserine dehydrogenase activity"/>
    <property type="evidence" value="ECO:0007669"/>
    <property type="project" value="UniProtKB-EC"/>
</dbReference>
<dbReference type="Gene3D" id="3.30.360.10">
    <property type="entry name" value="Dihydrodipicolinate Reductase, domain 2"/>
    <property type="match status" value="1"/>
</dbReference>
<feature type="region of interest" description="Disordered" evidence="6">
    <location>
        <begin position="528"/>
        <end position="551"/>
    </location>
</feature>
<organism evidence="8 9">
    <name type="scientific">Panicum virgatum</name>
    <name type="common">Blackwell switchgrass</name>
    <dbReference type="NCBI Taxonomy" id="38727"/>
    <lineage>
        <taxon>Eukaryota</taxon>
        <taxon>Viridiplantae</taxon>
        <taxon>Streptophyta</taxon>
        <taxon>Embryophyta</taxon>
        <taxon>Tracheophyta</taxon>
        <taxon>Spermatophyta</taxon>
        <taxon>Magnoliopsida</taxon>
        <taxon>Liliopsida</taxon>
        <taxon>Poales</taxon>
        <taxon>Poaceae</taxon>
        <taxon>PACMAD clade</taxon>
        <taxon>Panicoideae</taxon>
        <taxon>Panicodae</taxon>
        <taxon>Paniceae</taxon>
        <taxon>Panicinae</taxon>
        <taxon>Panicum</taxon>
        <taxon>Panicum sect. Hiantes</taxon>
    </lineage>
</organism>
<gene>
    <name evidence="8" type="ORF">PVAP13_6NG361200</name>
</gene>
<comment type="similarity">
    <text evidence="5">Belongs to the homoserine dehydrogenase family.</text>
</comment>
<dbReference type="SUPFAM" id="SSF51735">
    <property type="entry name" value="NAD(P)-binding Rossmann-fold domains"/>
    <property type="match status" value="1"/>
</dbReference>
<dbReference type="InterPro" id="IPR011147">
    <property type="entry name" value="Bifunc_Aspkin/hSer_DH"/>
</dbReference>
<dbReference type="SUPFAM" id="SSF55347">
    <property type="entry name" value="Glyceraldehyde-3-phosphate dehydrogenase-like, C-terminal domain"/>
    <property type="match status" value="1"/>
</dbReference>
<feature type="compositionally biased region" description="Polar residues" evidence="6">
    <location>
        <begin position="631"/>
        <end position="644"/>
    </location>
</feature>
<dbReference type="PANTHER" id="PTHR43070">
    <property type="match status" value="1"/>
</dbReference>
<dbReference type="PROSITE" id="PS01042">
    <property type="entry name" value="HOMOSER_DHGENASE"/>
    <property type="match status" value="1"/>
</dbReference>
<dbReference type="Proteomes" id="UP000823388">
    <property type="component" value="Chromosome 6N"/>
</dbReference>